<protein>
    <submittedName>
        <fullName evidence="1">Uncharacterized protein</fullName>
    </submittedName>
</protein>
<gene>
    <name evidence="1" type="ORF">BECKTUN1418D_GA0071000_12582</name>
</gene>
<name>A0A451AEC2_9GAMM</name>
<sequence>MGKLFKRYRRRDKRQGKRAEGFVTLALPLESESGASESLPRDGEGVGSLALGFPAWALVRTVPVRWRVGTSQKSLLSPYLIL</sequence>
<evidence type="ECO:0000313" key="1">
    <source>
        <dbReference type="EMBL" id="VFK64387.1"/>
    </source>
</evidence>
<reference evidence="1" key="1">
    <citation type="submission" date="2019-02" db="EMBL/GenBank/DDBJ databases">
        <authorList>
            <person name="Gruber-Vodicka R. H."/>
            <person name="Seah K. B. B."/>
        </authorList>
    </citation>
    <scope>NUCLEOTIDE SEQUENCE</scope>
    <source>
        <strain evidence="1">BECK_BY1</strain>
    </source>
</reference>
<dbReference type="EMBL" id="CAADFX010000258">
    <property type="protein sequence ID" value="VFK64387.1"/>
    <property type="molecule type" value="Genomic_DNA"/>
</dbReference>
<organism evidence="1">
    <name type="scientific">Candidatus Kentrum sp. TUN</name>
    <dbReference type="NCBI Taxonomy" id="2126343"/>
    <lineage>
        <taxon>Bacteria</taxon>
        <taxon>Pseudomonadati</taxon>
        <taxon>Pseudomonadota</taxon>
        <taxon>Gammaproteobacteria</taxon>
        <taxon>Candidatus Kentrum</taxon>
    </lineage>
</organism>
<accession>A0A451AEC2</accession>
<proteinExistence type="predicted"/>
<dbReference type="AlphaFoldDB" id="A0A451AEC2"/>